<dbReference type="EC" id="1.1.1.25" evidence="2"/>
<dbReference type="InterPro" id="IPR013708">
    <property type="entry name" value="Shikimate_DH-bd_N"/>
</dbReference>
<dbReference type="PANTHER" id="PTHR21089">
    <property type="entry name" value="SHIKIMATE DEHYDROGENASE"/>
    <property type="match status" value="1"/>
</dbReference>
<dbReference type="SUPFAM" id="SSF51735">
    <property type="entry name" value="NAD(P)-binding Rossmann-fold domains"/>
    <property type="match status" value="1"/>
</dbReference>
<dbReference type="GO" id="GO:0050661">
    <property type="term" value="F:NADP binding"/>
    <property type="evidence" value="ECO:0007669"/>
    <property type="project" value="TreeGrafter"/>
</dbReference>
<organism evidence="2">
    <name type="scientific">hydrothermal vent metagenome</name>
    <dbReference type="NCBI Taxonomy" id="652676"/>
    <lineage>
        <taxon>unclassified sequences</taxon>
        <taxon>metagenomes</taxon>
        <taxon>ecological metagenomes</taxon>
    </lineage>
</organism>
<dbReference type="GO" id="GO:0009423">
    <property type="term" value="P:chorismate biosynthetic process"/>
    <property type="evidence" value="ECO:0007669"/>
    <property type="project" value="TreeGrafter"/>
</dbReference>
<dbReference type="SUPFAM" id="SSF53223">
    <property type="entry name" value="Aminoacid dehydrogenase-like, N-terminal domain"/>
    <property type="match status" value="1"/>
</dbReference>
<reference evidence="2" key="1">
    <citation type="submission" date="2018-06" db="EMBL/GenBank/DDBJ databases">
        <authorList>
            <person name="Zhirakovskaya E."/>
        </authorList>
    </citation>
    <scope>NUCLEOTIDE SEQUENCE</scope>
</reference>
<proteinExistence type="predicted"/>
<protein>
    <submittedName>
        <fullName evidence="2">Shikimate 5-dehydrogenase I alpha</fullName>
        <ecNumber evidence="2">1.1.1.25</ecNumber>
    </submittedName>
</protein>
<dbReference type="InterPro" id="IPR022893">
    <property type="entry name" value="Shikimate_DH_fam"/>
</dbReference>
<sequence length="254" mass="29097">MEKIEKKKVRFGLAGKNISYSFSKGYFTKKFADLKLNDHSYENFDLQEIEDFQKIIRQKSIKGLNVTIPYKETVIPYLTELDAKAKKIGAVNTIKISKEGVKGYNTDAYGFRKSITPFLKKQHTKALIFGTGGVSKAVAFVFKELNIPYTFVSRKPTENQLSYQDLNTGIFKEYTILINCTPLGTYPNIDLKPDIQYRYITSEHLLFDLIYNPEKTAFLQEGEKQGAAICNGQRMLELQAEKAWEIWNAQSPTQ</sequence>
<evidence type="ECO:0000259" key="1">
    <source>
        <dbReference type="Pfam" id="PF08501"/>
    </source>
</evidence>
<dbReference type="PANTHER" id="PTHR21089:SF1">
    <property type="entry name" value="BIFUNCTIONAL 3-DEHYDROQUINATE DEHYDRATASE_SHIKIMATE DEHYDROGENASE, CHLOROPLASTIC"/>
    <property type="match status" value="1"/>
</dbReference>
<dbReference type="CDD" id="cd01065">
    <property type="entry name" value="NAD_bind_Shikimate_DH"/>
    <property type="match status" value="1"/>
</dbReference>
<dbReference type="GO" id="GO:0005829">
    <property type="term" value="C:cytosol"/>
    <property type="evidence" value="ECO:0007669"/>
    <property type="project" value="TreeGrafter"/>
</dbReference>
<evidence type="ECO:0000313" key="2">
    <source>
        <dbReference type="EMBL" id="VAW11378.1"/>
    </source>
</evidence>
<dbReference type="Gene3D" id="3.40.50.720">
    <property type="entry name" value="NAD(P)-binding Rossmann-like Domain"/>
    <property type="match status" value="1"/>
</dbReference>
<gene>
    <name evidence="2" type="ORF">MNBD_BACTEROID03-1923</name>
</gene>
<dbReference type="GO" id="GO:0004764">
    <property type="term" value="F:shikimate 3-dehydrogenase (NADP+) activity"/>
    <property type="evidence" value="ECO:0007669"/>
    <property type="project" value="UniProtKB-EC"/>
</dbReference>
<dbReference type="InterPro" id="IPR036291">
    <property type="entry name" value="NAD(P)-bd_dom_sf"/>
</dbReference>
<keyword evidence="2" id="KW-0560">Oxidoreductase</keyword>
<feature type="domain" description="Shikimate dehydrogenase substrate binding N-terminal" evidence="1">
    <location>
        <begin position="13"/>
        <end position="94"/>
    </location>
</feature>
<accession>A0A3B0T0G4</accession>
<name>A0A3B0T0G4_9ZZZZ</name>
<dbReference type="Pfam" id="PF08501">
    <property type="entry name" value="Shikimate_dh_N"/>
    <property type="match status" value="1"/>
</dbReference>
<dbReference type="Gene3D" id="3.40.50.10860">
    <property type="entry name" value="Leucine Dehydrogenase, chain A, domain 1"/>
    <property type="match status" value="1"/>
</dbReference>
<dbReference type="InterPro" id="IPR046346">
    <property type="entry name" value="Aminoacid_DH-like_N_sf"/>
</dbReference>
<dbReference type="EMBL" id="UOEL01000060">
    <property type="protein sequence ID" value="VAW11378.1"/>
    <property type="molecule type" value="Genomic_DNA"/>
</dbReference>
<dbReference type="GO" id="GO:0019632">
    <property type="term" value="P:shikimate metabolic process"/>
    <property type="evidence" value="ECO:0007669"/>
    <property type="project" value="TreeGrafter"/>
</dbReference>
<dbReference type="AlphaFoldDB" id="A0A3B0T0G4"/>